<dbReference type="Proteomes" id="UP001065298">
    <property type="component" value="Chromosome 6"/>
</dbReference>
<gene>
    <name evidence="1" type="ORF">NCS57_00861000</name>
</gene>
<name>A0ACC0QV60_9HYPO</name>
<keyword evidence="2" id="KW-1185">Reference proteome</keyword>
<evidence type="ECO:0000313" key="1">
    <source>
        <dbReference type="EMBL" id="KAI8666365.1"/>
    </source>
</evidence>
<reference evidence="1" key="1">
    <citation type="submission" date="2022-06" db="EMBL/GenBank/DDBJ databases">
        <title>Fusarium solani species complex genomes reveal bases of compartmentalisation and animal pathogenesis.</title>
        <authorList>
            <person name="Tsai I.J."/>
        </authorList>
    </citation>
    <scope>NUCLEOTIDE SEQUENCE</scope>
    <source>
        <strain evidence="1">Fu6.1</strain>
    </source>
</reference>
<protein>
    <submittedName>
        <fullName evidence="1">Uncharacterized protein</fullName>
    </submittedName>
</protein>
<dbReference type="EMBL" id="CM046508">
    <property type="protein sequence ID" value="KAI8666365.1"/>
    <property type="molecule type" value="Genomic_DNA"/>
</dbReference>
<comment type="caution">
    <text evidence="1">The sequence shown here is derived from an EMBL/GenBank/DDBJ whole genome shotgun (WGS) entry which is preliminary data.</text>
</comment>
<evidence type="ECO:0000313" key="2">
    <source>
        <dbReference type="Proteomes" id="UP001065298"/>
    </source>
</evidence>
<sequence length="501" mass="56694">MLVKDTKRLVLFVIPTLLLLGTAIRLYCNPEGFRKHGTEWGPSQFAKDAGDDQDFLFSSEVIPNDPQTTPPETPQEIPQEIPQDAPQEASQETLPETLPETFPETPPDPAATPEQHEDTQSGILPLPEDLDATHQEVFSASTLDKKFFMIDFGSGFPAMNPNIIPHPTLDNTWIIVAQWRLENKESQWFAELVCDATFQDNVLRCLHPPTTLTVAATVGGGRCEGDLAFFNTNVGPHDARVFYGPEKPYTIYGSNSAHTCFGQFAQDLRMVADWKGDRENLNEFRLGTELQRPLPWNPVEKNWFLFWDSNGQMYAHYDVTPKRSFALINADGSVGPDLAPQSQESDERCMAKYFPKLGPELESIHQATNSLQITTCNRNDPTCVPDDSNTFIFTIIQHKTYFSYHSVYEPYVMVFKQQAPFEIHAVSRQPIWIHGREKYPDKSTSDMFYVTSMSWKQRGQKYHGFLDDEIFLAFGIEDEKAAGINVLAGDLFKNLGACFEE</sequence>
<proteinExistence type="predicted"/>
<accession>A0ACC0QV60</accession>
<organism evidence="1 2">
    <name type="scientific">Fusarium keratoplasticum</name>
    <dbReference type="NCBI Taxonomy" id="1328300"/>
    <lineage>
        <taxon>Eukaryota</taxon>
        <taxon>Fungi</taxon>
        <taxon>Dikarya</taxon>
        <taxon>Ascomycota</taxon>
        <taxon>Pezizomycotina</taxon>
        <taxon>Sordariomycetes</taxon>
        <taxon>Hypocreomycetidae</taxon>
        <taxon>Hypocreales</taxon>
        <taxon>Nectriaceae</taxon>
        <taxon>Fusarium</taxon>
        <taxon>Fusarium solani species complex</taxon>
    </lineage>
</organism>